<dbReference type="eggNOG" id="ENOG5032WZS">
    <property type="taxonomic scope" value="Bacteria"/>
</dbReference>
<keyword evidence="1" id="KW-0614">Plasmid</keyword>
<sequence length="148" mass="17161">MAFVGVKTVETADELRDLLQQYEDGSSRYFLRWAHEVSGFEKTLPTVFPSPEGQLFNQERELRWKQQGQKFNILLLSAEDDEVGFSPINSEHKIQWTIQERNAYQYSATTTRFPKGIAENDIKLGQRYFINQKTSIVHFVALTVKEVA</sequence>
<proteinExistence type="predicted"/>
<dbReference type="KEGG" id="cyn:Cyan7425_0159"/>
<geneLocation type="plasmid" evidence="1">
    <name>pP742502</name>
</geneLocation>
<dbReference type="HOGENOM" id="CLU_139134_0_0_3"/>
<name>B8HZK7_CYAP4</name>
<protein>
    <submittedName>
        <fullName evidence="1">Uncharacterized protein</fullName>
    </submittedName>
</protein>
<organism evidence="1">
    <name type="scientific">Cyanothece sp. (strain PCC 7425 / ATCC 29141)</name>
    <dbReference type="NCBI Taxonomy" id="395961"/>
    <lineage>
        <taxon>Bacteria</taxon>
        <taxon>Bacillati</taxon>
        <taxon>Cyanobacteriota</taxon>
        <taxon>Cyanophyceae</taxon>
        <taxon>Gomontiellales</taxon>
        <taxon>Cyanothecaceae</taxon>
        <taxon>Cyanothece</taxon>
    </lineage>
</organism>
<evidence type="ECO:0000313" key="1">
    <source>
        <dbReference type="EMBL" id="ACL47855.1"/>
    </source>
</evidence>
<reference evidence="1" key="1">
    <citation type="submission" date="2009-01" db="EMBL/GenBank/DDBJ databases">
        <title>Complete sequence of plasmid2 Cyanothece sp. PCC 7425.</title>
        <authorList>
            <consortium name="US DOE Joint Genome Institute"/>
            <person name="Lucas S."/>
            <person name="Copeland A."/>
            <person name="Lapidus A."/>
            <person name="Glavina del Rio T."/>
            <person name="Dalin E."/>
            <person name="Tice H."/>
            <person name="Bruce D."/>
            <person name="Goodwin L."/>
            <person name="Pitluck S."/>
            <person name="Sims D."/>
            <person name="Meineke L."/>
            <person name="Brettin T."/>
            <person name="Detter J.C."/>
            <person name="Han C."/>
            <person name="Larimer F."/>
            <person name="Land M."/>
            <person name="Hauser L."/>
            <person name="Kyrpides N."/>
            <person name="Ovchinnikova G."/>
            <person name="Liberton M."/>
            <person name="Stoeckel J."/>
            <person name="Banerjee A."/>
            <person name="Singh A."/>
            <person name="Page L."/>
            <person name="Sato H."/>
            <person name="Zhao L."/>
            <person name="Sherman L."/>
            <person name="Pakrasi H."/>
            <person name="Richardson P."/>
        </authorList>
    </citation>
    <scope>NUCLEOTIDE SEQUENCE</scope>
    <source>
        <strain evidence="1">PCC 7425</strain>
        <plasmid evidence="1">pP742502</plasmid>
    </source>
</reference>
<accession>B8HZK7</accession>
<dbReference type="AlphaFoldDB" id="B8HZK7"/>
<dbReference type="EMBL" id="CP001346">
    <property type="protein sequence ID" value="ACL47855.1"/>
    <property type="molecule type" value="Genomic_DNA"/>
</dbReference>
<gene>
    <name evidence="1" type="ordered locus">Cyan7425_0159</name>
</gene>